<evidence type="ECO:0000313" key="1">
    <source>
        <dbReference type="EMBL" id="CEK49408.1"/>
    </source>
</evidence>
<dbReference type="AlphaFoldDB" id="A0A0B6XZV4"/>
<gene>
    <name evidence="1" type="primary">ORF7631</name>
</gene>
<sequence>LPCVVLLNKVNTLRHRRSKSVFQYMTCHTDRENPLYIYCVRMKTACQNEDC</sequence>
<feature type="non-terminal residue" evidence="1">
    <location>
        <position position="1"/>
    </location>
</feature>
<accession>A0A0B6XZV4</accession>
<proteinExistence type="predicted"/>
<reference evidence="1" key="1">
    <citation type="submission" date="2014-12" db="EMBL/GenBank/DDBJ databases">
        <title>Insight into the proteome of Arion vulgaris.</title>
        <authorList>
            <person name="Aradska J."/>
            <person name="Bulat T."/>
            <person name="Smidak R."/>
            <person name="Sarate P."/>
            <person name="Gangsoo J."/>
            <person name="Sialana F."/>
            <person name="Bilban M."/>
            <person name="Lubec G."/>
        </authorList>
    </citation>
    <scope>NUCLEOTIDE SEQUENCE</scope>
    <source>
        <tissue evidence="1">Skin</tissue>
    </source>
</reference>
<protein>
    <submittedName>
        <fullName evidence="1">Uncharacterized protein</fullName>
    </submittedName>
</protein>
<dbReference type="EMBL" id="HACG01002543">
    <property type="protein sequence ID" value="CEK49408.1"/>
    <property type="molecule type" value="Transcribed_RNA"/>
</dbReference>
<name>A0A0B6XZV4_9EUPU</name>
<organism evidence="1">
    <name type="scientific">Arion vulgaris</name>
    <dbReference type="NCBI Taxonomy" id="1028688"/>
    <lineage>
        <taxon>Eukaryota</taxon>
        <taxon>Metazoa</taxon>
        <taxon>Spiralia</taxon>
        <taxon>Lophotrochozoa</taxon>
        <taxon>Mollusca</taxon>
        <taxon>Gastropoda</taxon>
        <taxon>Heterobranchia</taxon>
        <taxon>Euthyneura</taxon>
        <taxon>Panpulmonata</taxon>
        <taxon>Eupulmonata</taxon>
        <taxon>Stylommatophora</taxon>
        <taxon>Helicina</taxon>
        <taxon>Arionoidea</taxon>
        <taxon>Arionidae</taxon>
        <taxon>Arion</taxon>
    </lineage>
</organism>